<dbReference type="InterPro" id="IPR031325">
    <property type="entry name" value="RHS_repeat"/>
</dbReference>
<dbReference type="InterPro" id="IPR050708">
    <property type="entry name" value="T6SS_VgrG/RHS"/>
</dbReference>
<dbReference type="RefSeq" id="WP_178392056.1">
    <property type="nucleotide sequence ID" value="NZ_MKZO01000049.1"/>
</dbReference>
<feature type="domain" description="N-acetylglucosamine binding protein A" evidence="3">
    <location>
        <begin position="1050"/>
        <end position="1134"/>
    </location>
</feature>
<proteinExistence type="predicted"/>
<dbReference type="Proteomes" id="UP000186736">
    <property type="component" value="Unassembled WGS sequence"/>
</dbReference>
<dbReference type="NCBIfam" id="TIGR03696">
    <property type="entry name" value="Rhs_assc_core"/>
    <property type="match status" value="1"/>
</dbReference>
<reference evidence="4 5" key="1">
    <citation type="submission" date="2016-10" db="EMBL/GenBank/DDBJ databases">
        <title>Genome Sequence of Pseudomonas putida GM4FR.</title>
        <authorList>
            <person name="Poehlein A."/>
            <person name="Wemheuer F."/>
            <person name="Hollensteiner J."/>
            <person name="Wemheuer B."/>
        </authorList>
    </citation>
    <scope>NUCLEOTIDE SEQUENCE [LARGE SCALE GENOMIC DNA]</scope>
    <source>
        <strain evidence="4 5">GM4FR</strain>
    </source>
</reference>
<keyword evidence="2" id="KW-1133">Transmembrane helix</keyword>
<feature type="domain" description="N-acetylglucosamine binding protein A" evidence="3">
    <location>
        <begin position="1477"/>
        <end position="1566"/>
    </location>
</feature>
<evidence type="ECO:0000313" key="5">
    <source>
        <dbReference type="Proteomes" id="UP000186736"/>
    </source>
</evidence>
<gene>
    <name evidence="4" type="ORF">PSEMO_49540</name>
</gene>
<feature type="transmembrane region" description="Helical" evidence="2">
    <location>
        <begin position="3545"/>
        <end position="3561"/>
    </location>
</feature>
<dbReference type="Gene3D" id="3.30.70.2150">
    <property type="match status" value="18"/>
</dbReference>
<keyword evidence="2" id="KW-0812">Transmembrane</keyword>
<dbReference type="Pfam" id="PF18416">
    <property type="entry name" value="GbpA_2"/>
    <property type="match status" value="9"/>
</dbReference>
<dbReference type="EMBL" id="MKZO01000049">
    <property type="protein sequence ID" value="OLS60178.1"/>
    <property type="molecule type" value="Genomic_DNA"/>
</dbReference>
<protein>
    <recommendedName>
        <fullName evidence="3">N-acetylglucosamine binding protein A domain-containing protein</fullName>
    </recommendedName>
</protein>
<feature type="domain" description="N-acetylglucosamine binding protein A" evidence="3">
    <location>
        <begin position="214"/>
        <end position="299"/>
    </location>
</feature>
<evidence type="ECO:0000259" key="3">
    <source>
        <dbReference type="Pfam" id="PF18416"/>
    </source>
</evidence>
<dbReference type="Pfam" id="PF05593">
    <property type="entry name" value="RHS_repeat"/>
    <property type="match status" value="2"/>
</dbReference>
<dbReference type="NCBIfam" id="TIGR01643">
    <property type="entry name" value="YD_repeat_2x"/>
    <property type="match status" value="2"/>
</dbReference>
<dbReference type="InterPro" id="IPR022385">
    <property type="entry name" value="Rhs_assc_core"/>
</dbReference>
<accession>A0A1Q9QYF6</accession>
<sequence length="3778" mass="418681">MANNWNQLGDVWSGRDLAEGERVTVNVFDKATQTVLEQTTFVAKAGRLEQFTWVMDLCELVNARLKLIRAGVQVGDKLEIQASGHLNKFWGITERDVQVITTTARADNWTKDKRVNIDFTEDAKVGSTLKLNVHNSKGKLLETVSFKSAPGRSGRGLCAKDFAIEINKTSLYVRAGFMSGQLIDPVWQSGENWIWIPFNADFSVTWSLDESQGWTELGEVWSGRDLAAGERVTVSVFDKATQAMLEQTTFLPGAGRTDQYTWVTDLCEQINSNLKLIRAGDGDNGEWVIRSSGYLNKYWGVTPREIQVVTTTARSSNWTRDKRVKIDLAEDVLVGATLQLKVHNSKGQLLETVNFKSTAGRHTRGLCAKDFATEINDTSLYVRAGSMSGHLIEPVWQAGENWIWIPINADFKVSWSIDLSALPELGEVWSGRDLADGERVTVTVFDKSTQTVLEQTTCVPKAGRLDQYTWVMDLCEQVNTRLQLVRAGVKAGARLEIQGSGYLNKFWAVTDRDVQIVTTTARSNNWTTDKRVNIDITQTIKIGSTLRLEVRNAKGNLLETINFVPSPGRNTGGLCGKDFAIQINRSSAYVRAGRQSTHLIEPHWEAKSNWIWIPFNADISVTWTVDESRGWTELGEVWSGRDLEEGERVTVSVFDKTTQVLLEQTTFLPKAGRLDQYTWIMDLCEQVNADLQLIRAGDGDNGEWVIHASGYRNKYWGITPRQVQVITTAARTNNWTTDKRVEISLPEGVPPGATLQLKVHSTTGALLETVSFKPAPGRNIPGFCTNDFAAHINRMSIYVRAGFKDGSLIQPSAQHVSWIWIPFNADFKVSWSVDLSSLTSLGEVWSGRDLAEGERVTVSVFDTATQTVLEQTTFVPTADRLEQYTWVMDLCAQVNARLQLIRAGVKAGDKLEVQGSGYLNQYWSVTERDVQVITTTARINNWPTDRRVEINLPEPVVLGAILHLKVHTPKGELLETVTFKPIHGRNTRALCAQDFASHINRMSLYVRAGVRDASLIQPSAQHTNWIWVPFNADFKVSWSIDLSALTELNEVWSGRDLVEGERVTVSVFDKATQTVLEQTTFTPKAGRAEQYTWVMDLCEQVNGQLQLVRAGVKAGEGLEIQGSGYRNKFWNITDRDVQVITTTARSNNWTTDKRVNIDITQTFKIGSTLRLEVRNAKGNLLETINFIPSPGRNTGGLCGKDFAIQINRNSAYVRAGRQNAHLIEPHWEAKSNWIWIPFNADFSVSWTVDESRGWTELGEVWSGRDLEAGERVTVSVFDKATQTVLEQTTFVPRTARTDQYTWVMDLCEQVNAELQLIRTGDGDNGEWVIRNSGYRNKYWSTTPREVQVITTTARSNNWTAARRVPINLGEDVAPGATLQLKVHNSKGELLESLSFKPADGRNTRGYCGKDFAIYINQTSLYVRAGNNEGELINPSATYVNSIWIPFNADFVVTWSIEPAEDEEECGWSIDLASSLADLGEVWSGRDLAEGERVTISVFDKDLGVLLEQTTFVPKGGHTGQFLWPMEMCRHINANLALIRAGSVDEDGKWDIVRTGQANKYWTWTTRNLEVITTVAHSDNWKTENRVKIDLAKTVAADAVLRAHVRSTSGALLETITFTPAAGRTAAGSCGQDFAAHVNKTSLYLRAGVQDTANTSLIQPSATQSANWLWFPHNAEFTVTWSVDEAKEGCKILADRDAVEGERISLFVFDDKADSLLERVTLTAKASKSTLAKDKWPAALVKEINATSVHAQASGSVVNSNHMELRLFTTSLHLDNWVEATKIEAREKLSAGDRIVVKVSTASKGNFCEAVTFTPDPARLEAKQWAHDLAKYINDDSRLLKAGVKDTTKKTQVPTEDASSNVIWIPKDSKLKVAWEKTELKELAPIYLEHDLTSNEACEAYVLDDATDTILREMTFTPGEGRTGRYTVPRDLASLINNHTELVRAGEKVGNAVPAPASSFHANKIWSYGSNLRAFTTLNDIMNFDKGSVIGDRDLVENEQVALIVKGKKSGRIFEALTFIPEEGGLGHGDWSGRVAASINERSKFIRAGRENPDDHRIEEHNQAKSNYFWIPKGAGLEVEMHILAGVSWPLPGMTHEAKELFEQYMEGRKHITVDAQTGEGNLQIPIAELVVDDGLKDSLKVSLTYDEELGVVIQLGGGSRRINDGWFDQKFALTLRDNRRIEVSKDMEPLNGGDFKLEVKKGYFDTEAKGFWVYYKDGSCEEFEYFTNSSSQQKINMCMYGSPGLGYVELIYGKYGELQKIQKGKEKELLLEVSWPKELALYETPVLPSSIVLYPNSDTEKLTFTYANKGEKDLVTKVEVDGLATSGKVIYRIKQFESGKLQGLEVEQQHSFTVDKKEKVNSYVYSEILEYDSAGKVSRHTISPGSGVDDLVQEYAYKSKFTILNGYFKNASPRSTFLRQFEFTGQQTLSDSHGSATIPYSKRRTQRLDAKEKRVVTETCTWEGDVLVDRQALSVDAVGNPVERISNEQITRWTYYNNYQQFTVTETEVKVEDWSLFGCLFKAVDYSVIGGVFAIGGKGGMTWGTRIDSKVEMVPAVNDYAKAAFQLPVAIVHCGSDNPFSGEAESELILRKVGDQEVPQRLTFFGYANVNGRIRAKQKLTILQPDCVEIDVTDVQYKVAEKAADAFIKSLKSQIAASTGDTKTAFEKTLKDLTASLTAQSQANNKGYKLNSKKMASMVLETYEYHEEKGKPGYGTVKSTESVQILESGEELAASKVKTEYAYSVDTADNNKLTIKTTVSRGSEDKITSSQTRSRLSGRLLGSTDTEGNVTLRTYDPQGNLTSETVTDAKKNTRETTCTLVSGLVWQTDMVQDGITTRIERDVLGRKVAEAVKPDSKFLETRRWTYDSMGRVASCVETDYGPADAKIAIRESTREYDAGTGTVSIVNLLKDGSGNQVQKISQEQTPLPRGERFTQLAFSVERRYNPNKRIMTELYSYKGMDSGKIERSMSPEGLTTSVRYLTIDDKNIETEQDKQDFEYDGYCQLTKVTPTFGVPTSYTYDAAGRLLSTTRDGVVFSNAYDTNSLATVATEGTASDGTNTLTLGEQTVDLLGRAKERTVSGQKIEYKYSGASTRAERKKSVAGPTALSDYEPSNDKKTRTLTQKLGGKSSTVVFSTGGRVVSFTDLTGAKTTYEYDFANRMTKSSNAHCIHSCSYLGNGLLGRETITAVKEKNLVMTVTYTYDGLGQETRRTFSCDGVDTISLERTLLGDGRLSKSELKVKDSVMYVDSYEYDKCLRLTAWSERERKNNTMRDGFSESFGYDMLGNPISEGNPASSFASSLGSPVDPNKPPAIYGYDSAGRITRDRNGFTWDYHANGQAKTFTIPEASSTYTLTYDSEGRIRGGSGSGGDTDTYHYCGDRVYALVQTGSTQGQGYSARTLVLRNESRSCLMQDAITDERESRSFELRDASGTIIASVDLATKTITYLRYRPYGFRYAGETSERWLGFKGEPINRMGLYHLGNGYRMYDPLIGCFLSPDDKAPFGIGGVAAYGFGNGDPVNHKDPSGHEVVAEYSRWGTVPAIQSTAFRVVIGAVGVLLAPFTAGSSVLLAVATTALAAISFAFDVASIIVSQSDPELAKTLEAWGQAFGIAGAAAGVAMTVHGWSSIPRNWFRPRGGPSSRAPVKPLGSTTQRLSSSTQRALNELTDMLVQDAKAAGKSRALSAMYMQGDPTMAAAGVTPGMSLGTRFNQRAGNATKNLYKGIVAQADDALLDFPGHILDVYTGPNVIVQKFVPPMVSETEIRSLVALPLPGLEDLFK</sequence>
<keyword evidence="2" id="KW-0472">Membrane</keyword>
<feature type="domain" description="N-acetylglucosamine binding protein A" evidence="3">
    <location>
        <begin position="1776"/>
        <end position="1871"/>
    </location>
</feature>
<feature type="domain" description="N-acetylglucosamine binding protein A" evidence="3">
    <location>
        <begin position="425"/>
        <end position="513"/>
    </location>
</feature>
<feature type="region of interest" description="Disordered" evidence="1">
    <location>
        <begin position="3095"/>
        <end position="3118"/>
    </location>
</feature>
<evidence type="ECO:0000313" key="4">
    <source>
        <dbReference type="EMBL" id="OLS60178.1"/>
    </source>
</evidence>
<name>A0A1Q9QYF6_PSEPU</name>
<dbReference type="InterPro" id="IPR041029">
    <property type="entry name" value="GbpA_2"/>
</dbReference>
<feature type="region of interest" description="Disordered" evidence="1">
    <location>
        <begin position="2764"/>
        <end position="2787"/>
    </location>
</feature>
<feature type="transmembrane region" description="Helical" evidence="2">
    <location>
        <begin position="3603"/>
        <end position="3625"/>
    </location>
</feature>
<feature type="domain" description="N-acetylglucosamine binding protein A" evidence="3">
    <location>
        <begin position="5"/>
        <end position="90"/>
    </location>
</feature>
<feature type="domain" description="N-acetylglucosamine binding protein A" evidence="3">
    <location>
        <begin position="1254"/>
        <end position="1344"/>
    </location>
</feature>
<dbReference type="PANTHER" id="PTHR32305">
    <property type="match status" value="1"/>
</dbReference>
<feature type="region of interest" description="Disordered" evidence="1">
    <location>
        <begin position="3632"/>
        <end position="3651"/>
    </location>
</feature>
<feature type="domain" description="N-acetylglucosamine binding protein A" evidence="3">
    <location>
        <begin position="840"/>
        <end position="927"/>
    </location>
</feature>
<evidence type="ECO:0000256" key="2">
    <source>
        <dbReference type="SAM" id="Phobius"/>
    </source>
</evidence>
<organism evidence="4 5">
    <name type="scientific">Pseudomonas putida</name>
    <name type="common">Arthrobacter siderocapsulatus</name>
    <dbReference type="NCBI Taxonomy" id="303"/>
    <lineage>
        <taxon>Bacteria</taxon>
        <taxon>Pseudomonadati</taxon>
        <taxon>Pseudomonadota</taxon>
        <taxon>Gammaproteobacteria</taxon>
        <taxon>Pseudomonadales</taxon>
        <taxon>Pseudomonadaceae</taxon>
        <taxon>Pseudomonas</taxon>
    </lineage>
</organism>
<dbReference type="PANTHER" id="PTHR32305:SF15">
    <property type="entry name" value="PROTEIN RHSA-RELATED"/>
    <property type="match status" value="1"/>
</dbReference>
<dbReference type="Gene3D" id="2.180.10.10">
    <property type="entry name" value="RHS repeat-associated core"/>
    <property type="match status" value="2"/>
</dbReference>
<dbReference type="InterPro" id="IPR006530">
    <property type="entry name" value="YD"/>
</dbReference>
<feature type="transmembrane region" description="Helical" evidence="2">
    <location>
        <begin position="3568"/>
        <end position="3591"/>
    </location>
</feature>
<evidence type="ECO:0000256" key="1">
    <source>
        <dbReference type="SAM" id="MobiDB-lite"/>
    </source>
</evidence>
<feature type="domain" description="N-acetylglucosamine binding protein A" evidence="3">
    <location>
        <begin position="631"/>
        <end position="716"/>
    </location>
</feature>
<comment type="caution">
    <text evidence="4">The sequence shown here is derived from an EMBL/GenBank/DDBJ whole genome shotgun (WGS) entry which is preliminary data.</text>
</comment>